<dbReference type="Proteomes" id="UP001165082">
    <property type="component" value="Unassembled WGS sequence"/>
</dbReference>
<name>A0A9W7DP98_9STRA</name>
<feature type="compositionally biased region" description="Basic and acidic residues" evidence="1">
    <location>
        <begin position="1508"/>
        <end position="1519"/>
    </location>
</feature>
<keyword evidence="4" id="KW-1185">Reference proteome</keyword>
<feature type="region of interest" description="Disordered" evidence="1">
    <location>
        <begin position="504"/>
        <end position="532"/>
    </location>
</feature>
<feature type="compositionally biased region" description="Basic and acidic residues" evidence="1">
    <location>
        <begin position="1122"/>
        <end position="1133"/>
    </location>
</feature>
<sequence>MMFGFKKKDLTVEVDDDEPEEIGMVKSPVGKGVAYRYPTRRESLQGMGAFIVTSPQPTPTHGDQQSVASDQTGAPGLGPGTPQSKRPSFLQGKASPQNATPSVVKQNEEVNSDSEASSSESEEEDLKDIPKGRNKDRSLSVHQTKLRQLIKEGRTRQTTVFLVDQPGSRPGSRGNRRGSRIMDMASLNRLESGNMEENGKGGESNEEGVDSGRESSGRSEGMPQMLRRRSSVTISTPIFGHQESEEEKAAERRKELEERIKRRDSKRNMSMLSKANLEMDAEQQATHRRSLLMLKPGEYEKAEFMAVPGPIKLKTKRAQVTMYRRLPKLDRPADEDAYEDACDNVYELTTVQKSDEGWMCMAILGKRVNPDGSYKKEFCETPNGWGAKKCKVCMADKPRLRPFYKKLQKTSRAMKARRAELVQLITKADADQTRYEKDLELADFKLQATQRRRDELEKEYYFFLERSGHANHPMEAVLHNIAANSRFLDFLRCLATGEAVGEDDDEPVIVFRDEKPPPTPNTDGEEDDEEPERMDAGLQYYHQFRLIHNYEKKNGLVEGEKKEEDTAKHHDHPDEEKIAHPSDDMDGDDTEREKKAKKGAPQENAKKLQAQLLGLPFVRAEDQESIDAKEANVEEVPKADPNHMVVVSEQTFHEIEVQFHLYDDTVPGDTFENAKREIVSALANKFFAKFKTSKFWMPLLEHLKQERLAYEGMGENDWGKSGIEFEVDDHGQSHAIVNANDVMDTDLIQEGVWQRVKVKTLYPILKKYEYWNNILLRELRGELSVIVQVVYQLAIVHVQRAVRGHFARNSYPKMKLMIVGLARFAAAVEIQRMSRGFIQKRVVKGQLVGMYEGSTIIIQKYARRKLAYLKANGRREVLRIQYETHMITRIQQLWRVRMARKRMQARRNELLRKRKGATTEWGTVTIQRYARGYLAKLIVVQRRIELKLHDRLARLADKYMSKGDLWAFLKSVDDDYRRYETTIDDILEREDTMATTFVSKVLNKREEENEAAWSRYEAVVEEHDLKNEENPKLYAQKRAMLKKKNKSVIAAVVNADARDENGLADVVPPGSALGGVPGVALRRAVTASSEALAVRLNESGIHVSSEFGLYGVDPRTPELRKKALGADRHKGAEDDIGGGKKLKRSKSRGGGTASRGRSRSSRAKSRDSGGMSRGEVESLASFQDDASMSSLGSIGKRSKLGSAPQLQRKGSQVTWAEGSTTGRKEDPNAEFRSKFGSRQSDRSARVLTSRDRTLSAGSMASSRGAYPSHGGGAGTRSWGGGGDFFEDSAAPFEHSVHYSGITNQPRAMTRSAGSSRKILSDLDCDMGWEVEWNREMERRGINEQVATKFPGSSLMRDLPMGMEDTQERLLRAAALRSFVPSTMTGKVVNVFEAFENYLALPPSLAKVRYEQEAWARCQRYIDQLRQMGFYSIKQLLPLSRMVTLFKNLEPQMPDDLLHCSKAILVALRQKESVKVLGGTELKQKYENLKDGKASVGQIMHNFEGPEEGAEKKGGKELGEGTKGIFGNPAKQGDKKKKEEVVVDPAQKVQEEGNASVVASVVTAKSNKTSATGTTGGEGSVEYELEEEKPFPPTFEDVTYQEYTPPKTEAEILEEQLIDNVEGWGGIDDPLDNFLTQAAFYVVPHVPSEVFKDWKPNQEEKKEAGSVASEESSVKYSGPGSKMGTTAFTMFCREVVEKNEEDPELARDLMKRRTQASMIVASKFIMRLKESGIVKVRDLMLVIFEEWGVPPPLASRAYGMLSTLVANHNALEAGGMYAHISTTKLPGLYGGAGKVGEEGSLGSLSQSVGGGGGAEGGEHAVHTREPFDPRFQKSALDAGARPARLGPLLPIIHPPGYDKKKQSEKHIKKMWHEREREKTWEEKQQAEDIAELPGGIWSQEVQFDGIIDAEKSQGIKEVARDPITATPYISRREVEDVEKEEGGGGGGRGGSGGGGGGGGGVEGGGTGERGKKVDDDTVDSFGPVPGVEGKYQGAGSVEKASEKMLMKEATEAGVEEEIYRGMINPEASQFEIPSTTNNLKFNGMFSRNDRVVVKKAVKVKGKVGGKGKVKGKGGKGKGQELNKKIRGFGSKNMLNDEEMLGNRRADDRHYRSWVVPYTDKLLDKSQARFGEYFRSRREQQIFKDPPPRVIETLTTHQMDENHAKELYVGGLPGKIARELAMLKLRAKEVKGKVQKEKEEGKVEKERWGGATERGRGGSGNEAGLEKSSAEEELKMILPKSTVRGLLEKPKPRMEDYLEKAPDPDRFVKKLKAAKGMDVEGLEAKLDKSLEALTAEFEAITEMKKKEAKKMQQKLRVPQPIRSEESLDRPGGFADYGPRQIDAKTLFWGDGGRKHYGPKSSEVESWHPGRRTLHPNHSGYAKPIGLKSIPIPVPYAPPRAEQRHMLGEAARSGFDVPEHSIEKALNRKILVKRDDGRLARDFISTEVTLDVQFGMKKKCDGGIRQKRNGIPVANPGDKLYSAVEYSPAFYKEFNSSFSRVGGRLGTGGAAHDVAPPGEAKRQAMERDTSMGFNPAAMTNTMGRKDTLNFRPRLSYEERMRIKQTKEAIEEVTELTDGVVTAMNEEGLSWEQRTGLYVYKTKKEEERIKKAEEEEEQKRKAEEEEKKEGVSP</sequence>
<feature type="region of interest" description="Disordered" evidence="1">
    <location>
        <begin position="2598"/>
        <end position="2629"/>
    </location>
</feature>
<feature type="region of interest" description="Disordered" evidence="1">
    <location>
        <begin position="1654"/>
        <end position="1677"/>
    </location>
</feature>
<protein>
    <recommendedName>
        <fullName evidence="2">RGS domain-containing protein</fullName>
    </recommendedName>
</protein>
<dbReference type="PROSITE" id="PS50096">
    <property type="entry name" value="IQ"/>
    <property type="match status" value="3"/>
</dbReference>
<feature type="compositionally biased region" description="Polar residues" evidence="1">
    <location>
        <begin position="53"/>
        <end position="72"/>
    </location>
</feature>
<feature type="compositionally biased region" description="Gly residues" evidence="1">
    <location>
        <begin position="1942"/>
        <end position="1966"/>
    </location>
</feature>
<dbReference type="SMART" id="SM00015">
    <property type="entry name" value="IQ"/>
    <property type="match status" value="4"/>
</dbReference>
<feature type="region of interest" description="Disordered" evidence="1">
    <location>
        <begin position="1122"/>
        <end position="1279"/>
    </location>
</feature>
<dbReference type="EMBL" id="BRXZ01003229">
    <property type="protein sequence ID" value="GMH50328.1"/>
    <property type="molecule type" value="Genomic_DNA"/>
</dbReference>
<evidence type="ECO:0000313" key="3">
    <source>
        <dbReference type="EMBL" id="GMH50328.1"/>
    </source>
</evidence>
<feature type="region of interest" description="Disordered" evidence="1">
    <location>
        <begin position="1504"/>
        <end position="1554"/>
    </location>
</feature>
<feature type="compositionally biased region" description="Basic and acidic residues" evidence="1">
    <location>
        <begin position="560"/>
        <end position="583"/>
    </location>
</feature>
<proteinExistence type="predicted"/>
<dbReference type="InterPro" id="IPR000048">
    <property type="entry name" value="IQ_motif_EF-hand-BS"/>
</dbReference>
<feature type="region of interest" description="Disordered" evidence="1">
    <location>
        <begin position="560"/>
        <end position="606"/>
    </location>
</feature>
<feature type="compositionally biased region" description="Basic and acidic residues" evidence="1">
    <location>
        <begin position="1531"/>
        <end position="1540"/>
    </location>
</feature>
<dbReference type="OrthoDB" id="102961at2759"/>
<feature type="region of interest" description="Disordered" evidence="1">
    <location>
        <begin position="2191"/>
        <end position="2229"/>
    </location>
</feature>
<organism evidence="3 4">
    <name type="scientific">Triparma retinervis</name>
    <dbReference type="NCBI Taxonomy" id="2557542"/>
    <lineage>
        <taxon>Eukaryota</taxon>
        <taxon>Sar</taxon>
        <taxon>Stramenopiles</taxon>
        <taxon>Ochrophyta</taxon>
        <taxon>Bolidophyceae</taxon>
        <taxon>Parmales</taxon>
        <taxon>Triparmaceae</taxon>
        <taxon>Triparma</taxon>
    </lineage>
</organism>
<feature type="compositionally biased region" description="Basic and acidic residues" evidence="1">
    <location>
        <begin position="2191"/>
        <end position="2214"/>
    </location>
</feature>
<evidence type="ECO:0000259" key="2">
    <source>
        <dbReference type="PROSITE" id="PS50132"/>
    </source>
</evidence>
<feature type="compositionally biased region" description="Basic and acidic residues" evidence="1">
    <location>
        <begin position="247"/>
        <end position="261"/>
    </location>
</feature>
<gene>
    <name evidence="3" type="ORF">TrRE_jg10740</name>
</gene>
<reference evidence="3" key="1">
    <citation type="submission" date="2022-07" db="EMBL/GenBank/DDBJ databases">
        <title>Genome analysis of Parmales, a sister group of diatoms, reveals the evolutionary specialization of diatoms from phago-mixotrophs to photoautotrophs.</title>
        <authorList>
            <person name="Ban H."/>
            <person name="Sato S."/>
            <person name="Yoshikawa S."/>
            <person name="Kazumasa Y."/>
            <person name="Nakamura Y."/>
            <person name="Ichinomiya M."/>
            <person name="Saitoh K."/>
            <person name="Sato N."/>
            <person name="Blanc-Mathieu R."/>
            <person name="Endo H."/>
            <person name="Kuwata A."/>
            <person name="Ogata H."/>
        </authorList>
    </citation>
    <scope>NUCLEOTIDE SEQUENCE</scope>
</reference>
<feature type="region of interest" description="Disordered" evidence="1">
    <location>
        <begin position="1931"/>
        <end position="1994"/>
    </location>
</feature>
<evidence type="ECO:0000313" key="4">
    <source>
        <dbReference type="Proteomes" id="UP001165082"/>
    </source>
</evidence>
<feature type="compositionally biased region" description="Basic and acidic residues" evidence="1">
    <location>
        <begin position="1222"/>
        <end position="1253"/>
    </location>
</feature>
<comment type="caution">
    <text evidence="3">The sequence shown here is derived from an EMBL/GenBank/DDBJ whole genome shotgun (WGS) entry which is preliminary data.</text>
</comment>
<feature type="compositionally biased region" description="Polar residues" evidence="1">
    <location>
        <begin position="1204"/>
        <end position="1221"/>
    </location>
</feature>
<feature type="domain" description="RGS" evidence="2">
    <location>
        <begin position="657"/>
        <end position="700"/>
    </location>
</feature>
<feature type="compositionally biased region" description="Basic and acidic residues" evidence="1">
    <location>
        <begin position="1654"/>
        <end position="1663"/>
    </location>
</feature>
<feature type="compositionally biased region" description="Basic and acidic residues" evidence="1">
    <location>
        <begin position="127"/>
        <end position="139"/>
    </location>
</feature>
<accession>A0A9W7DP98</accession>
<feature type="compositionally biased region" description="Polar residues" evidence="1">
    <location>
        <begin position="1180"/>
        <end position="1192"/>
    </location>
</feature>
<dbReference type="InterPro" id="IPR016137">
    <property type="entry name" value="RGS"/>
</dbReference>
<feature type="compositionally biased region" description="Polar residues" evidence="1">
    <location>
        <begin position="94"/>
        <end position="105"/>
    </location>
</feature>
<feature type="region of interest" description="Disordered" evidence="1">
    <location>
        <begin position="46"/>
        <end position="267"/>
    </location>
</feature>
<feature type="compositionally biased region" description="Low complexity" evidence="1">
    <location>
        <begin position="1664"/>
        <end position="1674"/>
    </location>
</feature>
<feature type="region of interest" description="Disordered" evidence="1">
    <location>
        <begin position="2308"/>
        <end position="2333"/>
    </location>
</feature>
<feature type="compositionally biased region" description="Gly residues" evidence="1">
    <location>
        <begin position="1269"/>
        <end position="1279"/>
    </location>
</feature>
<evidence type="ECO:0000256" key="1">
    <source>
        <dbReference type="SAM" id="MobiDB-lite"/>
    </source>
</evidence>
<feature type="compositionally biased region" description="Acidic residues" evidence="1">
    <location>
        <begin position="523"/>
        <end position="532"/>
    </location>
</feature>
<dbReference type="PROSITE" id="PS50132">
    <property type="entry name" value="RGS"/>
    <property type="match status" value="1"/>
</dbReference>